<dbReference type="SUPFAM" id="SSF48065">
    <property type="entry name" value="DBL homology domain (DH-domain)"/>
    <property type="match status" value="1"/>
</dbReference>
<evidence type="ECO:0000256" key="1">
    <source>
        <dbReference type="ARBA" id="ARBA00022658"/>
    </source>
</evidence>
<sequence length="1749" mass="192302">MTDTEHSSSYTADTAVSNQVIPDTSPSSSDTETLQQNVTPIQTGPDKTSTATTITWENGQESENTMRRAGQHQNLDNSVGAGASIDQSTDAQPEHPLESTERLARGDEERPEETGPLGKHLSLKIDSFGHEIPDCDRNKSQSEHVFEIILEDESKPNVEGSPGDQIFYLPLTLGSSPVKSNEPERDFASLTGLKFSGASGSLLRQLGRSLSQTSDSDGANEPGKSSPKTESTPSSGDHSTASSFLSPRSTLITDSLMKGSDIPESITQQFNQIAKLNKSGLRSRRTVRTSTTKLPSALTQALNIATSTAQGTEEKKPSGSTDSQTKRLLGVGELEDGSNVNTKPHLVSSSLTPVGYPETRGPVHARFHSDETQPMTDFTFQSAKSDTEQRTQGGETSTSPVVHQPVTYVRSVTAERLPIFIRTAGVLRSKSAVSTLPTNHRGQGNLGPHEATISPSNMESSGICSPRSLPESSINSRCQSSTHTASNEGSTNSLPSLETGGSGSTGVSVTVGRATESQEVVPASYDSGLQADIQPQSTDDSGVHLRPLSLIDQKAEEGKVPRTLASVLDRHSLDVHSILLKRRHIVKELIQVEKEYVNALATLMNVYCIPLKQEKILDDQQVDAVFFKVSELQNYHMSFLNNLQMWELTNTVGDKLLDMFSREAVASCYCSFVENFPTSEKILENAWNTKSSFQKFCEQRLRTQRTKLPLKALLVQPIQRIPRYELLVKRLLEYSPDDLSDKALLIEAKSAIHRLALRVNEVQASGQDESLVEGTKLLERLLAPATLTPSRTYIRHDTVSIEDRKDPVCIFMFTDQIVFTVAKRRGSQVQKKPVFLRLQSPKGVDTIENIKYKIFHRLGIEAIEFEQYSESDGEHQVQHREIRDKKDLALLAEIENISSKLDYRHHDLDNVLRNLYQSVQQELEELRAARCSASSTPKSLCVFTATTKEGIERYELTFPTPEKQSDWEFTVLELKRQLSSVKRTSQFYKSIEIPQIVTGVQLSCAAAVEVAPVLKGTSPRDIWICASDGYTGFICVLNLTPSPVVCVNVPLAGCTSRITCICGISGYAHSRKGSGGIPSSVRARVKKESSSVTRYHSFIGRPQEESCLRREEADHNKVRSPHPSEEEQLFETANRRLNRKSMMDEDSDTVCQSVTHSNSSAFTTPPDTPKDPKDIGSEERSGENVELDGNNFELSGSNQTQTKITDDQMQGTSQDKKYESSNQPIIKAIVKSESCTELHKVQSDEDLPENEQDNETSEMSDSSDVSDVDNETQEAAASSQQSQATSKQSSGSGGQSSDHSESNLSSKSLQLIDPSLPTMWLGTEEGSILIFSALDNIKNNRYRQKISLSSSINSILQLDTRIFVACLNGDLLVYDRNSDGSWELDTPKKLSIDPDMNDPVVVRRMLAVVGNVWCAVHRFIYVLNSVTLQVELSFPLNGNPADPRGINLMAYGNQTVWLATDNSPRVSLYHAISGEFLMEIDLKPVVLQSLLHCDAVIMRHKEVCLRITCMTVCKDLLWAGTSAGVIVTVAIPRISIGSTRTSMEPPQIEVLPQGHIGQVRFLVSLENLAGRDRSSVSEKRSSLLSIPERGNISSMSSESVMKNSSTSESIDRRLNYLKTEDKPGASISVNEIGRAKSHSPTSAISRRATSPFSPSGYTREEPDKKEKTGDICSLTPPNHYGHPQHPHLGVRRASVNPCTTIATQMRVISGGDGLEEYSSGDVIPPTDMYSSIAMGDNDGKNYLLLWDVH</sequence>
<evidence type="ECO:0000259" key="3">
    <source>
        <dbReference type="PROSITE" id="PS50010"/>
    </source>
</evidence>
<feature type="compositionally biased region" description="Polar residues" evidence="2">
    <location>
        <begin position="237"/>
        <end position="247"/>
    </location>
</feature>
<feature type="compositionally biased region" description="Polar residues" evidence="2">
    <location>
        <begin position="1149"/>
        <end position="1162"/>
    </location>
</feature>
<proteinExistence type="predicted"/>
<feature type="compositionally biased region" description="Polar residues" evidence="2">
    <location>
        <begin position="32"/>
        <end position="63"/>
    </location>
</feature>
<keyword evidence="1" id="KW-0344">Guanine-nucleotide releasing factor</keyword>
<feature type="region of interest" description="Disordered" evidence="2">
    <location>
        <begin position="1106"/>
        <end position="1130"/>
    </location>
</feature>
<dbReference type="Gene3D" id="2.130.10.10">
    <property type="entry name" value="YVTN repeat-like/Quinoprotein amine dehydrogenase"/>
    <property type="match status" value="1"/>
</dbReference>
<feature type="compositionally biased region" description="Low complexity" evidence="2">
    <location>
        <begin position="22"/>
        <end position="31"/>
    </location>
</feature>
<feature type="domain" description="DH" evidence="3">
    <location>
        <begin position="581"/>
        <end position="762"/>
    </location>
</feature>
<feature type="compositionally biased region" description="Basic and acidic residues" evidence="2">
    <location>
        <begin position="1658"/>
        <end position="1669"/>
    </location>
</feature>
<evidence type="ECO:0000313" key="5">
    <source>
        <dbReference type="Proteomes" id="UP001497525"/>
    </source>
</evidence>
<feature type="compositionally biased region" description="Basic and acidic residues" evidence="2">
    <location>
        <begin position="1168"/>
        <end position="1183"/>
    </location>
</feature>
<dbReference type="Proteomes" id="UP001497525">
    <property type="component" value="Unassembled WGS sequence"/>
</dbReference>
<organism evidence="4 5">
    <name type="scientific">Calicophoron daubneyi</name>
    <name type="common">Rumen fluke</name>
    <name type="synonym">Paramphistomum daubneyi</name>
    <dbReference type="NCBI Taxonomy" id="300641"/>
    <lineage>
        <taxon>Eukaryota</taxon>
        <taxon>Metazoa</taxon>
        <taxon>Spiralia</taxon>
        <taxon>Lophotrochozoa</taxon>
        <taxon>Platyhelminthes</taxon>
        <taxon>Trematoda</taxon>
        <taxon>Digenea</taxon>
        <taxon>Plagiorchiida</taxon>
        <taxon>Pronocephalata</taxon>
        <taxon>Paramphistomoidea</taxon>
        <taxon>Paramphistomidae</taxon>
        <taxon>Calicophoron</taxon>
    </lineage>
</organism>
<feature type="region of interest" description="Disordered" evidence="2">
    <location>
        <begin position="434"/>
        <end position="508"/>
    </location>
</feature>
<protein>
    <recommendedName>
        <fullName evidence="3">DH domain-containing protein</fullName>
    </recommendedName>
</protein>
<reference evidence="4" key="1">
    <citation type="submission" date="2024-06" db="EMBL/GenBank/DDBJ databases">
        <authorList>
            <person name="Liu X."/>
            <person name="Lenzi L."/>
            <person name="Haldenby T S."/>
            <person name="Uol C."/>
        </authorList>
    </citation>
    <scope>NUCLEOTIDE SEQUENCE</scope>
</reference>
<gene>
    <name evidence="4" type="ORF">CDAUBV1_LOCUS5595</name>
</gene>
<dbReference type="CDD" id="cd00160">
    <property type="entry name" value="RhoGEF"/>
    <property type="match status" value="1"/>
</dbReference>
<feature type="region of interest" description="Disordered" evidence="2">
    <location>
        <begin position="1588"/>
        <end position="1607"/>
    </location>
</feature>
<feature type="compositionally biased region" description="Basic and acidic residues" evidence="2">
    <location>
        <begin position="1106"/>
        <end position="1125"/>
    </location>
</feature>
<dbReference type="InterPro" id="IPR015943">
    <property type="entry name" value="WD40/YVTN_repeat-like_dom_sf"/>
</dbReference>
<dbReference type="InterPro" id="IPR000219">
    <property type="entry name" value="DH_dom"/>
</dbReference>
<dbReference type="GO" id="GO:0030036">
    <property type="term" value="P:actin cytoskeleton organization"/>
    <property type="evidence" value="ECO:0007669"/>
    <property type="project" value="TreeGrafter"/>
</dbReference>
<feature type="region of interest" description="Disordered" evidence="2">
    <location>
        <begin position="1237"/>
        <end position="1307"/>
    </location>
</feature>
<feature type="compositionally biased region" description="Polar residues" evidence="2">
    <location>
        <begin position="338"/>
        <end position="352"/>
    </location>
</feature>
<dbReference type="Pfam" id="PF00621">
    <property type="entry name" value="RhoGEF"/>
    <property type="match status" value="1"/>
</dbReference>
<name>A0AAV2T6K8_CALDB</name>
<feature type="compositionally biased region" description="Polar residues" evidence="2">
    <location>
        <begin position="1638"/>
        <end position="1656"/>
    </location>
</feature>
<feature type="compositionally biased region" description="Polar residues" evidence="2">
    <location>
        <begin position="470"/>
        <end position="496"/>
    </location>
</feature>
<feature type="compositionally biased region" description="Low complexity" evidence="2">
    <location>
        <begin position="223"/>
        <end position="236"/>
    </location>
</feature>
<feature type="region of interest" description="Disordered" evidence="2">
    <location>
        <begin position="1633"/>
        <end position="1686"/>
    </location>
</feature>
<feature type="compositionally biased region" description="Low complexity" evidence="2">
    <location>
        <begin position="1273"/>
        <end position="1290"/>
    </location>
</feature>
<dbReference type="Gene3D" id="1.20.900.10">
    <property type="entry name" value="Dbl homology (DH) domain"/>
    <property type="match status" value="1"/>
</dbReference>
<feature type="region of interest" description="Disordered" evidence="2">
    <location>
        <begin position="204"/>
        <end position="247"/>
    </location>
</feature>
<feature type="region of interest" description="Disordered" evidence="2">
    <location>
        <begin position="1"/>
        <end position="122"/>
    </location>
</feature>
<dbReference type="PROSITE" id="PS50010">
    <property type="entry name" value="DH_2"/>
    <property type="match status" value="1"/>
</dbReference>
<dbReference type="InterPro" id="IPR035899">
    <property type="entry name" value="DBL_dom_sf"/>
</dbReference>
<dbReference type="PANTHER" id="PTHR12877">
    <property type="entry name" value="RHO GUANINE NUCLEOTIDE EXCHANGE FACTOR"/>
    <property type="match status" value="1"/>
</dbReference>
<feature type="compositionally biased region" description="Acidic residues" evidence="2">
    <location>
        <begin position="1244"/>
        <end position="1258"/>
    </location>
</feature>
<accession>A0AAV2T6K8</accession>
<feature type="compositionally biased region" description="Basic and acidic residues" evidence="2">
    <location>
        <begin position="92"/>
        <end position="108"/>
    </location>
</feature>
<feature type="region of interest" description="Disordered" evidence="2">
    <location>
        <begin position="1142"/>
        <end position="1223"/>
    </location>
</feature>
<dbReference type="Pfam" id="PF19056">
    <property type="entry name" value="WD40_2"/>
    <property type="match status" value="1"/>
</dbReference>
<dbReference type="InterPro" id="IPR011047">
    <property type="entry name" value="Quinoprotein_ADH-like_sf"/>
</dbReference>
<dbReference type="GO" id="GO:0005085">
    <property type="term" value="F:guanyl-nucleotide exchange factor activity"/>
    <property type="evidence" value="ECO:0007669"/>
    <property type="project" value="UniProtKB-KW"/>
</dbReference>
<dbReference type="SMART" id="SM00325">
    <property type="entry name" value="RhoGEF"/>
    <property type="match status" value="1"/>
</dbReference>
<feature type="compositionally biased region" description="Polar residues" evidence="2">
    <location>
        <begin position="1192"/>
        <end position="1213"/>
    </location>
</feature>
<evidence type="ECO:0000313" key="4">
    <source>
        <dbReference type="EMBL" id="CAL5132755.1"/>
    </source>
</evidence>
<dbReference type="EMBL" id="CAXLJL010000134">
    <property type="protein sequence ID" value="CAL5132755.1"/>
    <property type="molecule type" value="Genomic_DNA"/>
</dbReference>
<feature type="region of interest" description="Disordered" evidence="2">
    <location>
        <begin position="306"/>
        <end position="356"/>
    </location>
</feature>
<dbReference type="InterPro" id="IPR039919">
    <property type="entry name" value="ARHGEF10/ARHGEF17"/>
</dbReference>
<dbReference type="SUPFAM" id="SSF50998">
    <property type="entry name" value="Quinoprotein alcohol dehydrogenase-like"/>
    <property type="match status" value="1"/>
</dbReference>
<feature type="compositionally biased region" description="Polar residues" evidence="2">
    <location>
        <begin position="453"/>
        <end position="463"/>
    </location>
</feature>
<comment type="caution">
    <text evidence="4">The sequence shown here is derived from an EMBL/GenBank/DDBJ whole genome shotgun (WGS) entry which is preliminary data.</text>
</comment>
<feature type="compositionally biased region" description="Polar residues" evidence="2">
    <location>
        <begin position="7"/>
        <end position="21"/>
    </location>
</feature>
<feature type="compositionally biased region" description="Low complexity" evidence="2">
    <location>
        <begin position="1593"/>
        <end position="1607"/>
    </location>
</feature>
<evidence type="ECO:0000256" key="2">
    <source>
        <dbReference type="SAM" id="MobiDB-lite"/>
    </source>
</evidence>
<dbReference type="PANTHER" id="PTHR12877:SF15">
    <property type="entry name" value="RHO GUANINE NUCLEOTIDE EXCHANGE FACTOR 17"/>
    <property type="match status" value="1"/>
</dbReference>